<dbReference type="OrthoDB" id="713339at2759"/>
<sequence length="78" mass="7857">LLGSGAQRLCLSTCSPSFGCFVALELSTGSRVGRAGTLAIDVGAVISAAIPCFDIIPSTALKLWRMKPGGVAADGYAV</sequence>
<protein>
    <submittedName>
        <fullName evidence="1">Uncharacterized protein</fullName>
    </submittedName>
</protein>
<reference evidence="1 2" key="1">
    <citation type="submission" date="2016-09" db="EMBL/GenBank/DDBJ databases">
        <title>The draft genome of Dichanthelium oligosanthes: A C3 panicoid grass species.</title>
        <authorList>
            <person name="Studer A.J."/>
            <person name="Schnable J.C."/>
            <person name="Brutnell T.P."/>
        </authorList>
    </citation>
    <scope>NUCLEOTIDE SEQUENCE [LARGE SCALE GENOMIC DNA]</scope>
    <source>
        <strain evidence="2">cv. Kellogg 1175</strain>
        <tissue evidence="1">Leaf</tissue>
    </source>
</reference>
<organism evidence="1 2">
    <name type="scientific">Dichanthelium oligosanthes</name>
    <dbReference type="NCBI Taxonomy" id="888268"/>
    <lineage>
        <taxon>Eukaryota</taxon>
        <taxon>Viridiplantae</taxon>
        <taxon>Streptophyta</taxon>
        <taxon>Embryophyta</taxon>
        <taxon>Tracheophyta</taxon>
        <taxon>Spermatophyta</taxon>
        <taxon>Magnoliopsida</taxon>
        <taxon>Liliopsida</taxon>
        <taxon>Poales</taxon>
        <taxon>Poaceae</taxon>
        <taxon>PACMAD clade</taxon>
        <taxon>Panicoideae</taxon>
        <taxon>Panicodae</taxon>
        <taxon>Paniceae</taxon>
        <taxon>Dichantheliinae</taxon>
        <taxon>Dichanthelium</taxon>
    </lineage>
</organism>
<gene>
    <name evidence="1" type="ORF">BAE44_0005065</name>
</gene>
<evidence type="ECO:0000313" key="1">
    <source>
        <dbReference type="EMBL" id="OEL33916.1"/>
    </source>
</evidence>
<dbReference type="AlphaFoldDB" id="A0A1E5W917"/>
<dbReference type="Proteomes" id="UP000095767">
    <property type="component" value="Unassembled WGS sequence"/>
</dbReference>
<accession>A0A1E5W917</accession>
<dbReference type="EMBL" id="LWDX02017108">
    <property type="protein sequence ID" value="OEL33916.1"/>
    <property type="molecule type" value="Genomic_DNA"/>
</dbReference>
<keyword evidence="2" id="KW-1185">Reference proteome</keyword>
<name>A0A1E5W917_9POAL</name>
<proteinExistence type="predicted"/>
<comment type="caution">
    <text evidence="1">The sequence shown here is derived from an EMBL/GenBank/DDBJ whole genome shotgun (WGS) entry which is preliminary data.</text>
</comment>
<evidence type="ECO:0000313" key="2">
    <source>
        <dbReference type="Proteomes" id="UP000095767"/>
    </source>
</evidence>
<feature type="non-terminal residue" evidence="1">
    <location>
        <position position="1"/>
    </location>
</feature>